<evidence type="ECO:0000313" key="2">
    <source>
        <dbReference type="EMBL" id="GGM52395.1"/>
    </source>
</evidence>
<comment type="caution">
    <text evidence="2">The sequence shown here is derived from an EMBL/GenBank/DDBJ whole genome shotgun (WGS) entry which is preliminary data.</text>
</comment>
<gene>
    <name evidence="2" type="ORF">GCM10012275_24190</name>
</gene>
<protein>
    <recommendedName>
        <fullName evidence="4">Secreted protein</fullName>
    </recommendedName>
</protein>
<evidence type="ECO:0008006" key="4">
    <source>
        <dbReference type="Google" id="ProtNLM"/>
    </source>
</evidence>
<feature type="signal peptide" evidence="1">
    <location>
        <begin position="1"/>
        <end position="21"/>
    </location>
</feature>
<evidence type="ECO:0000313" key="3">
    <source>
        <dbReference type="Proteomes" id="UP000637578"/>
    </source>
</evidence>
<keyword evidence="1" id="KW-0732">Signal</keyword>
<keyword evidence="3" id="KW-1185">Reference proteome</keyword>
<reference evidence="2" key="2">
    <citation type="submission" date="2020-09" db="EMBL/GenBank/DDBJ databases">
        <authorList>
            <person name="Sun Q."/>
            <person name="Zhou Y."/>
        </authorList>
    </citation>
    <scope>NUCLEOTIDE SEQUENCE</scope>
    <source>
        <strain evidence="2">CGMCC 4.5737</strain>
    </source>
</reference>
<proteinExistence type="predicted"/>
<dbReference type="RefSeq" id="WP_189056988.1">
    <property type="nucleotide sequence ID" value="NZ_BMMK01000009.1"/>
</dbReference>
<reference evidence="2" key="1">
    <citation type="journal article" date="2014" name="Int. J. Syst. Evol. Microbiol.">
        <title>Complete genome sequence of Corynebacterium casei LMG S-19264T (=DSM 44701T), isolated from a smear-ripened cheese.</title>
        <authorList>
            <consortium name="US DOE Joint Genome Institute (JGI-PGF)"/>
            <person name="Walter F."/>
            <person name="Albersmeier A."/>
            <person name="Kalinowski J."/>
            <person name="Ruckert C."/>
        </authorList>
    </citation>
    <scope>NUCLEOTIDE SEQUENCE</scope>
    <source>
        <strain evidence="2">CGMCC 4.5737</strain>
    </source>
</reference>
<evidence type="ECO:0000256" key="1">
    <source>
        <dbReference type="SAM" id="SignalP"/>
    </source>
</evidence>
<dbReference type="Proteomes" id="UP000637578">
    <property type="component" value="Unassembled WGS sequence"/>
</dbReference>
<organism evidence="2 3">
    <name type="scientific">Longimycelium tulufanense</name>
    <dbReference type="NCBI Taxonomy" id="907463"/>
    <lineage>
        <taxon>Bacteria</taxon>
        <taxon>Bacillati</taxon>
        <taxon>Actinomycetota</taxon>
        <taxon>Actinomycetes</taxon>
        <taxon>Pseudonocardiales</taxon>
        <taxon>Pseudonocardiaceae</taxon>
        <taxon>Longimycelium</taxon>
    </lineage>
</organism>
<feature type="chain" id="PRO_5039277724" description="Secreted protein" evidence="1">
    <location>
        <begin position="22"/>
        <end position="166"/>
    </location>
</feature>
<dbReference type="EMBL" id="BMMK01000009">
    <property type="protein sequence ID" value="GGM52395.1"/>
    <property type="molecule type" value="Genomic_DNA"/>
</dbReference>
<dbReference type="AlphaFoldDB" id="A0A8J3C7Y2"/>
<sequence>MGFIRRFLAVVVASVSSVLLVGGTAAGQRGGELDGFEVTHVPAGVGELVTDFPYEWGDVRFTQRAWERQVESGGHQVDLQVFVLRGQKLSSPVALRDFLADYHEHDPGRWQLADFRHDDGNGFIGDTEAFWLVEPGVAVEVRIAPNRFDADELSRTARGVRAVGRV</sequence>
<name>A0A8J3C7Y2_9PSEU</name>
<accession>A0A8J3C7Y2</accession>